<protein>
    <submittedName>
        <fullName evidence="2">Uncharacterized protein</fullName>
    </submittedName>
</protein>
<gene>
    <name evidence="2" type="ORF">MIND_00661100</name>
</gene>
<dbReference type="AlphaFoldDB" id="A0A8H6SJS2"/>
<evidence type="ECO:0000256" key="1">
    <source>
        <dbReference type="SAM" id="MobiDB-lite"/>
    </source>
</evidence>
<dbReference type="EMBL" id="JACAZF010000006">
    <property type="protein sequence ID" value="KAF7300980.1"/>
    <property type="molecule type" value="Genomic_DNA"/>
</dbReference>
<dbReference type="RefSeq" id="XP_037218980.1">
    <property type="nucleotide sequence ID" value="XM_037363336.1"/>
</dbReference>
<name>A0A8H6SJS2_9AGAR</name>
<accession>A0A8H6SJS2</accession>
<feature type="region of interest" description="Disordered" evidence="1">
    <location>
        <begin position="57"/>
        <end position="76"/>
    </location>
</feature>
<comment type="caution">
    <text evidence="2">The sequence shown here is derived from an EMBL/GenBank/DDBJ whole genome shotgun (WGS) entry which is preliminary data.</text>
</comment>
<organism evidence="2 3">
    <name type="scientific">Mycena indigotica</name>
    <dbReference type="NCBI Taxonomy" id="2126181"/>
    <lineage>
        <taxon>Eukaryota</taxon>
        <taxon>Fungi</taxon>
        <taxon>Dikarya</taxon>
        <taxon>Basidiomycota</taxon>
        <taxon>Agaricomycotina</taxon>
        <taxon>Agaricomycetes</taxon>
        <taxon>Agaricomycetidae</taxon>
        <taxon>Agaricales</taxon>
        <taxon>Marasmiineae</taxon>
        <taxon>Mycenaceae</taxon>
        <taxon>Mycena</taxon>
    </lineage>
</organism>
<evidence type="ECO:0000313" key="2">
    <source>
        <dbReference type="EMBL" id="KAF7300980.1"/>
    </source>
</evidence>
<dbReference type="GeneID" id="59345852"/>
<evidence type="ECO:0000313" key="3">
    <source>
        <dbReference type="Proteomes" id="UP000636479"/>
    </source>
</evidence>
<keyword evidence="3" id="KW-1185">Reference proteome</keyword>
<dbReference type="OrthoDB" id="3177611at2759"/>
<reference evidence="2" key="1">
    <citation type="submission" date="2020-05" db="EMBL/GenBank/DDBJ databases">
        <title>Mycena genomes resolve the evolution of fungal bioluminescence.</title>
        <authorList>
            <person name="Tsai I.J."/>
        </authorList>
    </citation>
    <scope>NUCLEOTIDE SEQUENCE</scope>
    <source>
        <strain evidence="2">171206Taipei</strain>
    </source>
</reference>
<sequence length="244" mass="26787">MLRLLPGKQLRAFGKGPFFQSARWRSSQNHVVSISALLLNRRHLPSHLDAVAQNGGSVARRQPYSTQPADGAPNPSPMANMSEEEALLRIERIESLGDVFHTVPHDSPERLAAAYLLLCEVLAYLSRHGEEAPAYISIFTNTAVPADSDVARARKAIFTTTKLTAQILGAVGASSKIREANASAFALHGALDALFVSYRGPSDDGELPQWVDFWNRAQPIVVELARVLDDSRDTFMEPQTKKDE</sequence>
<proteinExistence type="predicted"/>
<dbReference type="Proteomes" id="UP000636479">
    <property type="component" value="Unassembled WGS sequence"/>
</dbReference>